<keyword evidence="3" id="KW-0964">Secreted</keyword>
<sequence length="239" mass="27028">MSRPENSTRLTLKEQVLLHRATVNRLTIHLRNRTAALNLLNRCIYTLGFGSNDYINNYFMPESYTSSRRFTPEQFARLIAREYGIQLNKLYEDGARKVALLGVGPIGFIPYELGRYGPAEAPRLNTAVELFNEELTDLVAELNANLTDARFTFLNTTGISSAGNIKLEQLVPCCPVQRNNMTCIPFNNNICPDRRLPIFFDNVHPTEVANEPVANRYYAALDPTDANPFSIQQLAQLQI</sequence>
<evidence type="ECO:0000256" key="3">
    <source>
        <dbReference type="ARBA" id="ARBA00022525"/>
    </source>
</evidence>
<proteinExistence type="inferred from homology"/>
<organism evidence="8 9">
    <name type="scientific">Kalanchoe fedtschenkoi</name>
    <name type="common">Lavender scallops</name>
    <name type="synonym">South American air plant</name>
    <dbReference type="NCBI Taxonomy" id="63787"/>
    <lineage>
        <taxon>Eukaryota</taxon>
        <taxon>Viridiplantae</taxon>
        <taxon>Streptophyta</taxon>
        <taxon>Embryophyta</taxon>
        <taxon>Tracheophyta</taxon>
        <taxon>Spermatophyta</taxon>
        <taxon>Magnoliopsida</taxon>
        <taxon>eudicotyledons</taxon>
        <taxon>Gunneridae</taxon>
        <taxon>Pentapetalae</taxon>
        <taxon>Saxifragales</taxon>
        <taxon>Crassulaceae</taxon>
        <taxon>Kalanchoe</taxon>
    </lineage>
</organism>
<comment type="similarity">
    <text evidence="2">Belongs to the 'GDSL' lipolytic enzyme family.</text>
</comment>
<dbReference type="SUPFAM" id="SSF52266">
    <property type="entry name" value="SGNH hydrolase"/>
    <property type="match status" value="1"/>
</dbReference>
<dbReference type="InterPro" id="IPR001087">
    <property type="entry name" value="GDSL"/>
</dbReference>
<dbReference type="Gramene" id="Kaladp0010s0013.1.v1.1">
    <property type="protein sequence ID" value="Kaladp0010s0013.1.v1.1"/>
    <property type="gene ID" value="Kaladp0010s0013.v1.1"/>
</dbReference>
<dbReference type="Pfam" id="PF00657">
    <property type="entry name" value="Lipase_GDSL"/>
    <property type="match status" value="1"/>
</dbReference>
<dbReference type="EnsemblPlants" id="Kaladp0010s0013.1.v1.1">
    <property type="protein sequence ID" value="Kaladp0010s0013.1.v1.1"/>
    <property type="gene ID" value="Kaladp0010s0013.v1.1"/>
</dbReference>
<dbReference type="GO" id="GO:0005576">
    <property type="term" value="C:extracellular region"/>
    <property type="evidence" value="ECO:0007669"/>
    <property type="project" value="UniProtKB-SubCell"/>
</dbReference>
<evidence type="ECO:0000256" key="7">
    <source>
        <dbReference type="ARBA" id="ARBA00023098"/>
    </source>
</evidence>
<dbReference type="InterPro" id="IPR036514">
    <property type="entry name" value="SGNH_hydro_sf"/>
</dbReference>
<keyword evidence="4" id="KW-0732">Signal</keyword>
<dbReference type="InterPro" id="IPR051238">
    <property type="entry name" value="GDSL_esterase/lipase"/>
</dbReference>
<keyword evidence="9" id="KW-1185">Reference proteome</keyword>
<evidence type="ECO:0000313" key="8">
    <source>
        <dbReference type="EnsemblPlants" id="Kaladp0010s0013.1.v1.1"/>
    </source>
</evidence>
<evidence type="ECO:0000256" key="1">
    <source>
        <dbReference type="ARBA" id="ARBA00004613"/>
    </source>
</evidence>
<dbReference type="Proteomes" id="UP000594263">
    <property type="component" value="Unplaced"/>
</dbReference>
<name>A0A7N0RED0_KALFE</name>
<evidence type="ECO:0000256" key="4">
    <source>
        <dbReference type="ARBA" id="ARBA00022729"/>
    </source>
</evidence>
<evidence type="ECO:0000256" key="2">
    <source>
        <dbReference type="ARBA" id="ARBA00008668"/>
    </source>
</evidence>
<accession>A0A7N0RED0</accession>
<dbReference type="GO" id="GO:0016788">
    <property type="term" value="F:hydrolase activity, acting on ester bonds"/>
    <property type="evidence" value="ECO:0007669"/>
    <property type="project" value="InterPro"/>
</dbReference>
<dbReference type="AlphaFoldDB" id="A0A7N0RED0"/>
<dbReference type="Gene3D" id="3.40.50.1110">
    <property type="entry name" value="SGNH hydrolase"/>
    <property type="match status" value="1"/>
</dbReference>
<comment type="subcellular location">
    <subcellularLocation>
        <location evidence="1">Secreted</location>
    </subcellularLocation>
</comment>
<dbReference type="GO" id="GO:0016042">
    <property type="term" value="P:lipid catabolic process"/>
    <property type="evidence" value="ECO:0007669"/>
    <property type="project" value="UniProtKB-KW"/>
</dbReference>
<keyword evidence="7" id="KW-0443">Lipid metabolism</keyword>
<evidence type="ECO:0000256" key="6">
    <source>
        <dbReference type="ARBA" id="ARBA00022963"/>
    </source>
</evidence>
<protein>
    <submittedName>
        <fullName evidence="8">Uncharacterized protein</fullName>
    </submittedName>
</protein>
<dbReference type="PANTHER" id="PTHR45650">
    <property type="entry name" value="GDSL-LIKE LIPASE/ACYLHYDROLASE-RELATED"/>
    <property type="match status" value="1"/>
</dbReference>
<evidence type="ECO:0000256" key="5">
    <source>
        <dbReference type="ARBA" id="ARBA00022801"/>
    </source>
</evidence>
<keyword evidence="6" id="KW-0442">Lipid degradation</keyword>
<keyword evidence="5" id="KW-0378">Hydrolase</keyword>
<evidence type="ECO:0000313" key="9">
    <source>
        <dbReference type="Proteomes" id="UP000594263"/>
    </source>
</evidence>
<dbReference type="PANTHER" id="PTHR45650:SF9">
    <property type="entry name" value="SGNH HYDROLASE-TYPE ESTERASE DOMAIN-CONTAINING PROTEIN"/>
    <property type="match status" value="1"/>
</dbReference>
<reference evidence="8" key="1">
    <citation type="submission" date="2021-01" db="UniProtKB">
        <authorList>
            <consortium name="EnsemblPlants"/>
        </authorList>
    </citation>
    <scope>IDENTIFICATION</scope>
</reference>